<dbReference type="Proteomes" id="UP000887458">
    <property type="component" value="Unassembled WGS sequence"/>
</dbReference>
<comment type="caution">
    <text evidence="1">The sequence shown here is derived from an EMBL/GenBank/DDBJ whole genome shotgun (WGS) entry which is preliminary data.</text>
</comment>
<name>A0ABQ8J0T6_DERPT</name>
<protein>
    <submittedName>
        <fullName evidence="1">Uncharacterized protein</fullName>
    </submittedName>
</protein>
<evidence type="ECO:0000313" key="2">
    <source>
        <dbReference type="Proteomes" id="UP000887458"/>
    </source>
</evidence>
<gene>
    <name evidence="1" type="ORF">DERP_000681</name>
</gene>
<dbReference type="EMBL" id="NJHN03000095">
    <property type="protein sequence ID" value="KAH9416183.1"/>
    <property type="molecule type" value="Genomic_DNA"/>
</dbReference>
<organism evidence="1 2">
    <name type="scientific">Dermatophagoides pteronyssinus</name>
    <name type="common">European house dust mite</name>
    <dbReference type="NCBI Taxonomy" id="6956"/>
    <lineage>
        <taxon>Eukaryota</taxon>
        <taxon>Metazoa</taxon>
        <taxon>Ecdysozoa</taxon>
        <taxon>Arthropoda</taxon>
        <taxon>Chelicerata</taxon>
        <taxon>Arachnida</taxon>
        <taxon>Acari</taxon>
        <taxon>Acariformes</taxon>
        <taxon>Sarcoptiformes</taxon>
        <taxon>Astigmata</taxon>
        <taxon>Psoroptidia</taxon>
        <taxon>Analgoidea</taxon>
        <taxon>Pyroglyphidae</taxon>
        <taxon>Dermatophagoidinae</taxon>
        <taxon>Dermatophagoides</taxon>
    </lineage>
</organism>
<accession>A0ABQ8J0T6</accession>
<proteinExistence type="predicted"/>
<keyword evidence="2" id="KW-1185">Reference proteome</keyword>
<evidence type="ECO:0000313" key="1">
    <source>
        <dbReference type="EMBL" id="KAH9416183.1"/>
    </source>
</evidence>
<reference evidence="1 2" key="2">
    <citation type="journal article" date="2022" name="Mol. Biol. Evol.">
        <title>Comparative Genomics Reveals Insights into the Divergent Evolution of Astigmatic Mites and Household Pest Adaptations.</title>
        <authorList>
            <person name="Xiong Q."/>
            <person name="Wan A.T."/>
            <person name="Liu X."/>
            <person name="Fung C.S."/>
            <person name="Xiao X."/>
            <person name="Malainual N."/>
            <person name="Hou J."/>
            <person name="Wang L."/>
            <person name="Wang M."/>
            <person name="Yang K.Y."/>
            <person name="Cui Y."/>
            <person name="Leung E.L."/>
            <person name="Nong W."/>
            <person name="Shin S.K."/>
            <person name="Au S.W."/>
            <person name="Jeong K.Y."/>
            <person name="Chew F.T."/>
            <person name="Hui J.H."/>
            <person name="Leung T.F."/>
            <person name="Tungtrongchitr A."/>
            <person name="Zhong N."/>
            <person name="Liu Z."/>
            <person name="Tsui S.K."/>
        </authorList>
    </citation>
    <scope>NUCLEOTIDE SEQUENCE [LARGE SCALE GENOMIC DNA]</scope>
    <source>
        <strain evidence="1">Derp</strain>
    </source>
</reference>
<reference evidence="1 2" key="1">
    <citation type="journal article" date="2018" name="J. Allergy Clin. Immunol.">
        <title>High-quality assembly of Dermatophagoides pteronyssinus genome and transcriptome reveals a wide range of novel allergens.</title>
        <authorList>
            <person name="Liu X.Y."/>
            <person name="Yang K.Y."/>
            <person name="Wang M.Q."/>
            <person name="Kwok J.S."/>
            <person name="Zeng X."/>
            <person name="Yang Z."/>
            <person name="Xiao X.J."/>
            <person name="Lau C.P."/>
            <person name="Li Y."/>
            <person name="Huang Z.M."/>
            <person name="Ba J.G."/>
            <person name="Yim A.K."/>
            <person name="Ouyang C.Y."/>
            <person name="Ngai S.M."/>
            <person name="Chan T.F."/>
            <person name="Leung E.L."/>
            <person name="Liu L."/>
            <person name="Liu Z.G."/>
            <person name="Tsui S.K."/>
        </authorList>
    </citation>
    <scope>NUCLEOTIDE SEQUENCE [LARGE SCALE GENOMIC DNA]</scope>
    <source>
        <strain evidence="1">Derp</strain>
    </source>
</reference>
<sequence>MYQIKFIYFKQIDQQQQQQQQSSTILIEKLHHHNHNVIECNGQKKSYSTLKLNNNNPFIQTNLYHNQKEIEIEYIQIDSPSLLQQQQQQKISFVTKKEEETSFFRLSFTSSSLSFTIFISWNHR</sequence>